<evidence type="ECO:0000313" key="17">
    <source>
        <dbReference type="Proteomes" id="UP000249590"/>
    </source>
</evidence>
<feature type="domain" description="3-hydroxyacyl-CoA dehydrogenase C-terminal" evidence="14">
    <location>
        <begin position="474"/>
        <end position="572"/>
    </location>
</feature>
<feature type="domain" description="3-hydroxyacyl-CoA dehydrogenase C-terminal" evidence="14">
    <location>
        <begin position="607"/>
        <end position="693"/>
    </location>
</feature>
<gene>
    <name evidence="16" type="ORF">DLJ53_20225</name>
</gene>
<feature type="domain" description="3-hydroxyacyl-CoA dehydrogenase NAD binding" evidence="15">
    <location>
        <begin position="294"/>
        <end position="469"/>
    </location>
</feature>
<comment type="pathway">
    <text evidence="2">Lipid metabolism; fatty acid beta-oxidation.</text>
</comment>
<evidence type="ECO:0000256" key="9">
    <source>
        <dbReference type="ARBA" id="ARBA00023140"/>
    </source>
</evidence>
<dbReference type="RefSeq" id="WP_111348605.1">
    <property type="nucleotide sequence ID" value="NZ_JAIWKD010000007.1"/>
</dbReference>
<evidence type="ECO:0000256" key="4">
    <source>
        <dbReference type="ARBA" id="ARBA00022832"/>
    </source>
</evidence>
<evidence type="ECO:0000256" key="7">
    <source>
        <dbReference type="ARBA" id="ARBA00023027"/>
    </source>
</evidence>
<keyword evidence="12" id="KW-0511">Multifunctional enzyme</keyword>
<dbReference type="SUPFAM" id="SSF48179">
    <property type="entry name" value="6-phosphogluconate dehydrogenase C-terminal domain-like"/>
    <property type="match status" value="2"/>
</dbReference>
<keyword evidence="17" id="KW-1185">Reference proteome</keyword>
<evidence type="ECO:0000256" key="13">
    <source>
        <dbReference type="ARBA" id="ARBA00049556"/>
    </source>
</evidence>
<dbReference type="GO" id="GO:0004300">
    <property type="term" value="F:enoyl-CoA hydratase activity"/>
    <property type="evidence" value="ECO:0007669"/>
    <property type="project" value="UniProtKB-ARBA"/>
</dbReference>
<name>A0A8B2NRS3_9HYPH</name>
<dbReference type="UniPathway" id="UPA00659"/>
<keyword evidence="10" id="KW-0413">Isomerase</keyword>
<dbReference type="InterPro" id="IPR006176">
    <property type="entry name" value="3-OHacyl-CoA_DH_NAD-bd"/>
</dbReference>
<evidence type="ECO:0000256" key="8">
    <source>
        <dbReference type="ARBA" id="ARBA00023098"/>
    </source>
</evidence>
<evidence type="ECO:0000256" key="12">
    <source>
        <dbReference type="ARBA" id="ARBA00023268"/>
    </source>
</evidence>
<evidence type="ECO:0000256" key="1">
    <source>
        <dbReference type="ARBA" id="ARBA00004275"/>
    </source>
</evidence>
<dbReference type="FunFam" id="3.40.50.720:FF:000009">
    <property type="entry name" value="Fatty oxidation complex, alpha subunit"/>
    <property type="match status" value="1"/>
</dbReference>
<keyword evidence="4" id="KW-0276">Fatty acid metabolism</keyword>
<dbReference type="OrthoDB" id="9771883at2"/>
<keyword evidence="7" id="KW-0520">NAD</keyword>
<evidence type="ECO:0000256" key="6">
    <source>
        <dbReference type="ARBA" id="ARBA00023002"/>
    </source>
</evidence>
<dbReference type="GO" id="GO:0016853">
    <property type="term" value="F:isomerase activity"/>
    <property type="evidence" value="ECO:0007669"/>
    <property type="project" value="UniProtKB-KW"/>
</dbReference>
<dbReference type="Gene3D" id="3.90.226.10">
    <property type="entry name" value="2-enoyl-CoA Hydratase, Chain A, domain 1"/>
    <property type="match status" value="1"/>
</dbReference>
<evidence type="ECO:0000313" key="16">
    <source>
        <dbReference type="EMBL" id="RAI00053.1"/>
    </source>
</evidence>
<dbReference type="GO" id="GO:0006635">
    <property type="term" value="P:fatty acid beta-oxidation"/>
    <property type="evidence" value="ECO:0007669"/>
    <property type="project" value="UniProtKB-UniPathway"/>
</dbReference>
<proteinExistence type="predicted"/>
<dbReference type="Gene3D" id="3.40.50.720">
    <property type="entry name" value="NAD(P)-binding Rossmann-like Domain"/>
    <property type="match status" value="1"/>
</dbReference>
<keyword evidence="6" id="KW-0560">Oxidoreductase</keyword>
<evidence type="ECO:0000256" key="5">
    <source>
        <dbReference type="ARBA" id="ARBA00022963"/>
    </source>
</evidence>
<evidence type="ECO:0000259" key="15">
    <source>
        <dbReference type="Pfam" id="PF02737"/>
    </source>
</evidence>
<dbReference type="Gene3D" id="1.10.1040.50">
    <property type="match status" value="1"/>
</dbReference>
<keyword evidence="8" id="KW-0443">Lipid metabolism</keyword>
<keyword evidence="11" id="KW-0456">Lyase</keyword>
<dbReference type="SUPFAM" id="SSF52096">
    <property type="entry name" value="ClpP/crotonase"/>
    <property type="match status" value="1"/>
</dbReference>
<evidence type="ECO:0000256" key="2">
    <source>
        <dbReference type="ARBA" id="ARBA00005005"/>
    </source>
</evidence>
<reference evidence="16 17" key="1">
    <citation type="submission" date="2018-05" db="EMBL/GenBank/DDBJ databases">
        <title>Acuticoccus sediminis sp. nov., isolated from deep-sea sediment of Indian Ocean.</title>
        <authorList>
            <person name="Liu X."/>
            <person name="Lai Q."/>
            <person name="Du Y."/>
            <person name="Sun F."/>
            <person name="Zhang X."/>
            <person name="Wang S."/>
            <person name="Shao Z."/>
        </authorList>
    </citation>
    <scope>NUCLEOTIDE SEQUENCE [LARGE SCALE GENOMIC DNA]</scope>
    <source>
        <strain evidence="16 17">PTG4-2</strain>
    </source>
</reference>
<protein>
    <submittedName>
        <fullName evidence="16">Enoyl-CoA hydratase</fullName>
    </submittedName>
</protein>
<dbReference type="GO" id="GO:0003857">
    <property type="term" value="F:(3S)-3-hydroxyacyl-CoA dehydrogenase (NAD+) activity"/>
    <property type="evidence" value="ECO:0007669"/>
    <property type="project" value="UniProtKB-EC"/>
</dbReference>
<dbReference type="GO" id="GO:0070403">
    <property type="term" value="F:NAD+ binding"/>
    <property type="evidence" value="ECO:0007669"/>
    <property type="project" value="InterPro"/>
</dbReference>
<evidence type="ECO:0000256" key="11">
    <source>
        <dbReference type="ARBA" id="ARBA00023239"/>
    </source>
</evidence>
<dbReference type="EMBL" id="QHHQ01000004">
    <property type="protein sequence ID" value="RAI00053.1"/>
    <property type="molecule type" value="Genomic_DNA"/>
</dbReference>
<dbReference type="Pfam" id="PF00725">
    <property type="entry name" value="3HCDH"/>
    <property type="match status" value="2"/>
</dbReference>
<comment type="caution">
    <text evidence="16">The sequence shown here is derived from an EMBL/GenBank/DDBJ whole genome shotgun (WGS) entry which is preliminary data.</text>
</comment>
<dbReference type="PANTHER" id="PTHR23309">
    <property type="entry name" value="3-HYDROXYACYL-COA DEHYROGENASE"/>
    <property type="match status" value="1"/>
</dbReference>
<dbReference type="Pfam" id="PF02737">
    <property type="entry name" value="3HCDH_N"/>
    <property type="match status" value="1"/>
</dbReference>
<comment type="subcellular location">
    <subcellularLocation>
        <location evidence="1">Peroxisome</location>
    </subcellularLocation>
</comment>
<sequence length="703" mass="74790">MTGPVTLSYEGPIAIMTIDNPPVNALSYAVIDGIKAAFDTFEASECEALVIACAGRTFVAGADINTFDDADFSAAPFNALIGRIEASPRPVAAALFGTVLGGGLELAMACHIRVAHPATRLGLPEVHLGLIPGSLGTQRLPRLAGLAKAFEMISTGTPISAEHAVGAGIVDHIADDPKGAAIHAVADYAHSHQPPRRASELTIPDIDQAPEIIAQAKAAAEAKPFLPTLGAIAAALEAATRSFAEGERVEAAEFEKLRATTTSRALRHIFFAEREAQRVPGLPKDIQARPIKSVGIVGVGTMGGGIAMTFANAGIPVTLVETSQEALDRGIGIIEKNYAGTVSRGRLTEEAAKERRALMTGATGMEALAEADLIIEAVFEDMSLKLDVARKLGEVAKPGAIIATNTSTLDVDKIAEATGRPADALGTHFFSPAHIMKLLEVVRGAQTAPDVLYTVMKLSKTIGKTAVVSGVCYGFIGNRMTEMYLRESEAMILEGATPQQIDKVVESPRWLGLAMGPNRMGDMAGVDVMARIVNEWVESGEGPQAPSYRALVRALFHLGKFGQKTGEGLYLYEGRKPIPNPATEALAKELAAMHNIAPREHSEQEIFERLIYPMVNEAALILMEGIAYRPGDIDVVWTSGYGWPTWRGGPLFMADEIGVGEIVARMDHYAATLGNEHGYWTVAPLLRELAASGQRISDWRPAS</sequence>
<dbReference type="InterPro" id="IPR036291">
    <property type="entry name" value="NAD(P)-bd_dom_sf"/>
</dbReference>
<dbReference type="InterPro" id="IPR008927">
    <property type="entry name" value="6-PGluconate_DH-like_C_sf"/>
</dbReference>
<keyword evidence="5" id="KW-0442">Lipid degradation</keyword>
<dbReference type="SUPFAM" id="SSF51735">
    <property type="entry name" value="NAD(P)-binding Rossmann-fold domains"/>
    <property type="match status" value="1"/>
</dbReference>
<comment type="subunit">
    <text evidence="3">Monomer.</text>
</comment>
<dbReference type="AlphaFoldDB" id="A0A8B2NRS3"/>
<dbReference type="InterPro" id="IPR001753">
    <property type="entry name" value="Enoyl-CoA_hydra/iso"/>
</dbReference>
<keyword evidence="9" id="KW-0576">Peroxisome</keyword>
<dbReference type="FunFam" id="1.10.1040.50:FF:000006">
    <property type="entry name" value="Peroxisomal bifunctional enzyme"/>
    <property type="match status" value="1"/>
</dbReference>
<dbReference type="InterPro" id="IPR029045">
    <property type="entry name" value="ClpP/crotonase-like_dom_sf"/>
</dbReference>
<dbReference type="CDD" id="cd06558">
    <property type="entry name" value="crotonase-like"/>
    <property type="match status" value="1"/>
</dbReference>
<comment type="catalytic activity">
    <reaction evidence="13">
        <text>a (3S)-3-hydroxyacyl-CoA + NAD(+) = a 3-oxoacyl-CoA + NADH + H(+)</text>
        <dbReference type="Rhea" id="RHEA:22432"/>
        <dbReference type="ChEBI" id="CHEBI:15378"/>
        <dbReference type="ChEBI" id="CHEBI:57318"/>
        <dbReference type="ChEBI" id="CHEBI:57540"/>
        <dbReference type="ChEBI" id="CHEBI:57945"/>
        <dbReference type="ChEBI" id="CHEBI:90726"/>
        <dbReference type="EC" id="1.1.1.35"/>
    </reaction>
</comment>
<dbReference type="PANTHER" id="PTHR23309:SF49">
    <property type="entry name" value="PEROXISOMAL BIFUNCTIONAL ENZYME"/>
    <property type="match status" value="1"/>
</dbReference>
<evidence type="ECO:0000256" key="10">
    <source>
        <dbReference type="ARBA" id="ARBA00023235"/>
    </source>
</evidence>
<dbReference type="Pfam" id="PF00378">
    <property type="entry name" value="ECH_1"/>
    <property type="match status" value="1"/>
</dbReference>
<dbReference type="InterPro" id="IPR006108">
    <property type="entry name" value="3HC_DH_C"/>
</dbReference>
<evidence type="ECO:0000259" key="14">
    <source>
        <dbReference type="Pfam" id="PF00725"/>
    </source>
</evidence>
<organism evidence="16 17">
    <name type="scientific">Acuticoccus sediminis</name>
    <dbReference type="NCBI Taxonomy" id="2184697"/>
    <lineage>
        <taxon>Bacteria</taxon>
        <taxon>Pseudomonadati</taxon>
        <taxon>Pseudomonadota</taxon>
        <taxon>Alphaproteobacteria</taxon>
        <taxon>Hyphomicrobiales</taxon>
        <taxon>Amorphaceae</taxon>
        <taxon>Acuticoccus</taxon>
    </lineage>
</organism>
<accession>A0A8B2NRS3</accession>
<evidence type="ECO:0000256" key="3">
    <source>
        <dbReference type="ARBA" id="ARBA00011245"/>
    </source>
</evidence>
<dbReference type="Proteomes" id="UP000249590">
    <property type="component" value="Unassembled WGS sequence"/>
</dbReference>